<name>D0LUX5_HALO1</name>
<accession>D0LUX5</accession>
<protein>
    <recommendedName>
        <fullName evidence="1">DUF6194 domain-containing protein</fullName>
    </recommendedName>
</protein>
<feature type="domain" description="DUF6194" evidence="1">
    <location>
        <begin position="1"/>
        <end position="150"/>
    </location>
</feature>
<dbReference type="OrthoDB" id="9783727at2"/>
<keyword evidence="3" id="KW-1185">Reference proteome</keyword>
<dbReference type="HOGENOM" id="CLU_141054_0_0_7"/>
<dbReference type="InterPro" id="IPR045676">
    <property type="entry name" value="DUF6194"/>
</dbReference>
<dbReference type="STRING" id="502025.Hoch_1462"/>
<dbReference type="AlphaFoldDB" id="D0LUX5"/>
<organism evidence="2 3">
    <name type="scientific">Haliangium ochraceum (strain DSM 14365 / JCM 11303 / SMP-2)</name>
    <dbReference type="NCBI Taxonomy" id="502025"/>
    <lineage>
        <taxon>Bacteria</taxon>
        <taxon>Pseudomonadati</taxon>
        <taxon>Myxococcota</taxon>
        <taxon>Polyangia</taxon>
        <taxon>Haliangiales</taxon>
        <taxon>Kofleriaceae</taxon>
        <taxon>Haliangium</taxon>
    </lineage>
</organism>
<dbReference type="Proteomes" id="UP000001880">
    <property type="component" value="Chromosome"/>
</dbReference>
<proteinExistence type="predicted"/>
<reference evidence="2 3" key="1">
    <citation type="journal article" date="2010" name="Stand. Genomic Sci.">
        <title>Complete genome sequence of Haliangium ochraceum type strain (SMP-2).</title>
        <authorList>
            <consortium name="US DOE Joint Genome Institute (JGI-PGF)"/>
            <person name="Ivanova N."/>
            <person name="Daum C."/>
            <person name="Lang E."/>
            <person name="Abt B."/>
            <person name="Kopitz M."/>
            <person name="Saunders E."/>
            <person name="Lapidus A."/>
            <person name="Lucas S."/>
            <person name="Glavina Del Rio T."/>
            <person name="Nolan M."/>
            <person name="Tice H."/>
            <person name="Copeland A."/>
            <person name="Cheng J.F."/>
            <person name="Chen F."/>
            <person name="Bruce D."/>
            <person name="Goodwin L."/>
            <person name="Pitluck S."/>
            <person name="Mavromatis K."/>
            <person name="Pati A."/>
            <person name="Mikhailova N."/>
            <person name="Chen A."/>
            <person name="Palaniappan K."/>
            <person name="Land M."/>
            <person name="Hauser L."/>
            <person name="Chang Y.J."/>
            <person name="Jeffries C.D."/>
            <person name="Detter J.C."/>
            <person name="Brettin T."/>
            <person name="Rohde M."/>
            <person name="Goker M."/>
            <person name="Bristow J."/>
            <person name="Markowitz V."/>
            <person name="Eisen J.A."/>
            <person name="Hugenholtz P."/>
            <person name="Kyrpides N.C."/>
            <person name="Klenk H.P."/>
        </authorList>
    </citation>
    <scope>NUCLEOTIDE SEQUENCE [LARGE SCALE GENOMIC DNA]</scope>
    <source>
        <strain evidence="3">DSM 14365 / CIP 107738 / JCM 11303 / AJ 13395 / SMP-2</strain>
    </source>
</reference>
<dbReference type="EMBL" id="CP001804">
    <property type="protein sequence ID" value="ACY14015.1"/>
    <property type="molecule type" value="Genomic_DNA"/>
</dbReference>
<dbReference type="Pfam" id="PF19694">
    <property type="entry name" value="DUF6194"/>
    <property type="match status" value="1"/>
</dbReference>
<dbReference type="RefSeq" id="WP_012826624.1">
    <property type="nucleotide sequence ID" value="NC_013440.1"/>
</dbReference>
<sequence length="152" mass="16978">MTEDEIRRLLSGSPSVQVQVATCGDGSPEMAWGDTFFFTRDEHGMARKMPFATIVTKDYRGFDMASKLDRGGLFRLNIELGREAFTELFGFAPRELEKRRGDIDYAALDIWFPHPIYGAQGWSSIINPSSASAERAKALLALARERSLKRGG</sequence>
<evidence type="ECO:0000313" key="2">
    <source>
        <dbReference type="EMBL" id="ACY14015.1"/>
    </source>
</evidence>
<dbReference type="eggNOG" id="COG2312">
    <property type="taxonomic scope" value="Bacteria"/>
</dbReference>
<evidence type="ECO:0000313" key="3">
    <source>
        <dbReference type="Proteomes" id="UP000001880"/>
    </source>
</evidence>
<dbReference type="KEGG" id="hoh:Hoch_1462"/>
<gene>
    <name evidence="2" type="ordered locus">Hoch_1462</name>
</gene>
<evidence type="ECO:0000259" key="1">
    <source>
        <dbReference type="Pfam" id="PF19694"/>
    </source>
</evidence>